<comment type="caution">
    <text evidence="1">The sequence shown here is derived from an EMBL/GenBank/DDBJ whole genome shotgun (WGS) entry which is preliminary data.</text>
</comment>
<gene>
    <name evidence="1" type="ORF">HPB47_001351</name>
</gene>
<keyword evidence="2" id="KW-1185">Reference proteome</keyword>
<evidence type="ECO:0000313" key="2">
    <source>
        <dbReference type="Proteomes" id="UP000805193"/>
    </source>
</evidence>
<organism evidence="1 2">
    <name type="scientific">Ixodes persulcatus</name>
    <name type="common">Taiga tick</name>
    <dbReference type="NCBI Taxonomy" id="34615"/>
    <lineage>
        <taxon>Eukaryota</taxon>
        <taxon>Metazoa</taxon>
        <taxon>Ecdysozoa</taxon>
        <taxon>Arthropoda</taxon>
        <taxon>Chelicerata</taxon>
        <taxon>Arachnida</taxon>
        <taxon>Acari</taxon>
        <taxon>Parasitiformes</taxon>
        <taxon>Ixodida</taxon>
        <taxon>Ixodoidea</taxon>
        <taxon>Ixodidae</taxon>
        <taxon>Ixodinae</taxon>
        <taxon>Ixodes</taxon>
    </lineage>
</organism>
<sequence>MSAIDQLVAATTTLLDRTDKATLFPKVFCLARGEALLKKMPDLRKGTLTIAIANAIPWSSFESRETITPTLQAYTLELLEPAAADARVKMQISTFLTRELSTGKTDLVVLEDEVWTRERAVGGLLVGVPWLRTVASRADLAQLVIPPEATDAHYVALLNLFCRYPSHALARCSTLMYSTLYVALARRGNINERKLDRINSDLADSLGFEVGMTIESITYTSLQVGTKIPHEQLGSVFSAFQLHMTTVWNIRLQVPLQQAVCSGLTGLRLVKRAMKEHPLFPWDQLANILSTEAPRLAAAFHAVGNDLYYGFKGDLGPAQSTHYLRYVWLCQTLLMRHNAGDERTLKDCQGGRRVIPNQDTLMRLIEAYTPPAAEAVVSLASTEAQRAISPKNIGSRNDQPSSTLDVSALEESLPNTPEPPTAPANHGNVQLQAGTSGNATPASYGARNEQLAATGTRPSEPQKTLGVGRGVLSQRLRPQGMSGAVSHPHSRNGNKEPVSSTSPQTPHVDRQPGPGAETSTASVCSKALVPSTASSEVQLPPRPNYGTDGHRILLVSNYFNMTLPDGQLYHYDVEISKIGVERQKDPKKLGIKSKYRCLNTKVNRAIVARLVKPSGGIFDGAIPAFDGRKSMYFRTKLPQDSYEVTVPFEEDGTSKDYSVAIQFVSVLSMSAIDKVYEGGSREGALAVLQGIHCILKHGPAMTFTPVGRSFFKKPGMGMVPELGGGKEVWFGFTPTVHLCQWKPMLNLNVTATTFYKTGPLINFIGQVLGNDKDYVNKQGGKALDIWKIKKLNGILRNNKVRVTHLSFKPKPKVLAVTTSPATKIEFKDEEGRPTTVAAYFKKKYGPLRYPNLPCIQCGTKEKPKYFPVEVCEIPENFHCKTKLSGQETSQMIKMTAIPPAERFQKIDRDVRALTANKSSVASSFGINIDVKPLELEGRVLDPPQIVFQRNMIWPKDGQWDLRSSRFLRPASVDKWAVLSFSRQLTEDLLDRFLWKFQDVATKLGMVVKRPGEVYIFMQEDVLGTVLKRMAASFKFLLIILDPMNDNHDAIKLICERDLGLATQCCMEKNVFNVVNKMLHQPLPALLVNLCHKVNAKCGGDANTISEKPAIFEEPVIILGADVNHPAPGRSNHPSYAALVGSLDSCPSKYHASVRIQRTSANSNEREIIKDLKGMVKEALRAFYKKTQQKPRKIIFYRDGVSEGQFAEVLNHELPALRQACKELEDGYTPAIVFVLVQKRHSTRFMPKHQQDGVGRFNNVPPGTTVDRVVTHPKDFDFFLCSHAGIQGTSRPTHYYVLHDDVGFQADELQRLTFYLCHTYARCPRSVSIPAPAYYAHWVAFRANQHAVSALGDGQSSDGVQEMSDADIQKYVDAVSVKENLRNSMYFV</sequence>
<evidence type="ECO:0000313" key="1">
    <source>
        <dbReference type="EMBL" id="KAG0422829.1"/>
    </source>
</evidence>
<accession>A0AC60PPA1</accession>
<dbReference type="Proteomes" id="UP000805193">
    <property type="component" value="Unassembled WGS sequence"/>
</dbReference>
<dbReference type="EMBL" id="JABSTQ010010175">
    <property type="protein sequence ID" value="KAG0422829.1"/>
    <property type="molecule type" value="Genomic_DNA"/>
</dbReference>
<protein>
    <submittedName>
        <fullName evidence="1">Uncharacterized protein</fullName>
    </submittedName>
</protein>
<reference evidence="1 2" key="1">
    <citation type="journal article" date="2020" name="Cell">
        <title>Large-Scale Comparative Analyses of Tick Genomes Elucidate Their Genetic Diversity and Vector Capacities.</title>
        <authorList>
            <consortium name="Tick Genome and Microbiome Consortium (TIGMIC)"/>
            <person name="Jia N."/>
            <person name="Wang J."/>
            <person name="Shi W."/>
            <person name="Du L."/>
            <person name="Sun Y."/>
            <person name="Zhan W."/>
            <person name="Jiang J.F."/>
            <person name="Wang Q."/>
            <person name="Zhang B."/>
            <person name="Ji P."/>
            <person name="Bell-Sakyi L."/>
            <person name="Cui X.M."/>
            <person name="Yuan T.T."/>
            <person name="Jiang B.G."/>
            <person name="Yang W.F."/>
            <person name="Lam T.T."/>
            <person name="Chang Q.C."/>
            <person name="Ding S.J."/>
            <person name="Wang X.J."/>
            <person name="Zhu J.G."/>
            <person name="Ruan X.D."/>
            <person name="Zhao L."/>
            <person name="Wei J.T."/>
            <person name="Ye R.Z."/>
            <person name="Que T.C."/>
            <person name="Du C.H."/>
            <person name="Zhou Y.H."/>
            <person name="Cheng J.X."/>
            <person name="Dai P.F."/>
            <person name="Guo W.B."/>
            <person name="Han X.H."/>
            <person name="Huang E.J."/>
            <person name="Li L.F."/>
            <person name="Wei W."/>
            <person name="Gao Y.C."/>
            <person name="Liu J.Z."/>
            <person name="Shao H.Z."/>
            <person name="Wang X."/>
            <person name="Wang C.C."/>
            <person name="Yang T.C."/>
            <person name="Huo Q.B."/>
            <person name="Li W."/>
            <person name="Chen H.Y."/>
            <person name="Chen S.E."/>
            <person name="Zhou L.G."/>
            <person name="Ni X.B."/>
            <person name="Tian J.H."/>
            <person name="Sheng Y."/>
            <person name="Liu T."/>
            <person name="Pan Y.S."/>
            <person name="Xia L.Y."/>
            <person name="Li J."/>
            <person name="Zhao F."/>
            <person name="Cao W.C."/>
        </authorList>
    </citation>
    <scope>NUCLEOTIDE SEQUENCE [LARGE SCALE GENOMIC DNA]</scope>
    <source>
        <strain evidence="1">Iper-2018</strain>
    </source>
</reference>
<proteinExistence type="predicted"/>
<name>A0AC60PPA1_IXOPE</name>